<keyword evidence="1" id="KW-0472">Membrane</keyword>
<dbReference type="EMBL" id="CAJOAY010001529">
    <property type="protein sequence ID" value="CAF3854926.1"/>
    <property type="molecule type" value="Genomic_DNA"/>
</dbReference>
<gene>
    <name evidence="2" type="ORF">OKA104_LOCUS21711</name>
</gene>
<reference evidence="2" key="1">
    <citation type="submission" date="2021-02" db="EMBL/GenBank/DDBJ databases">
        <authorList>
            <person name="Nowell W R."/>
        </authorList>
    </citation>
    <scope>NUCLEOTIDE SEQUENCE</scope>
</reference>
<keyword evidence="1" id="KW-1133">Transmembrane helix</keyword>
<feature type="transmembrane region" description="Helical" evidence="1">
    <location>
        <begin position="809"/>
        <end position="830"/>
    </location>
</feature>
<dbReference type="AlphaFoldDB" id="A0A819EQP9"/>
<accession>A0A819EQP9</accession>
<dbReference type="Proteomes" id="UP000663881">
    <property type="component" value="Unassembled WGS sequence"/>
</dbReference>
<comment type="caution">
    <text evidence="2">The sequence shown here is derived from an EMBL/GenBank/DDBJ whole genome shotgun (WGS) entry which is preliminary data.</text>
</comment>
<evidence type="ECO:0000256" key="1">
    <source>
        <dbReference type="SAM" id="Phobius"/>
    </source>
</evidence>
<evidence type="ECO:0000313" key="2">
    <source>
        <dbReference type="EMBL" id="CAF3854926.1"/>
    </source>
</evidence>
<proteinExistence type="predicted"/>
<feature type="transmembrane region" description="Helical" evidence="1">
    <location>
        <begin position="372"/>
        <end position="390"/>
    </location>
</feature>
<feature type="transmembrane region" description="Helical" evidence="1">
    <location>
        <begin position="29"/>
        <end position="48"/>
    </location>
</feature>
<keyword evidence="1" id="KW-0812">Transmembrane</keyword>
<evidence type="ECO:0000313" key="3">
    <source>
        <dbReference type="Proteomes" id="UP000663881"/>
    </source>
</evidence>
<feature type="transmembrane region" description="Helical" evidence="1">
    <location>
        <begin position="451"/>
        <end position="472"/>
    </location>
</feature>
<protein>
    <submittedName>
        <fullName evidence="2">Uncharacterized protein</fullName>
    </submittedName>
</protein>
<organism evidence="2 3">
    <name type="scientific">Adineta steineri</name>
    <dbReference type="NCBI Taxonomy" id="433720"/>
    <lineage>
        <taxon>Eukaryota</taxon>
        <taxon>Metazoa</taxon>
        <taxon>Spiralia</taxon>
        <taxon>Gnathifera</taxon>
        <taxon>Rotifera</taxon>
        <taxon>Eurotatoria</taxon>
        <taxon>Bdelloidea</taxon>
        <taxon>Adinetida</taxon>
        <taxon>Adinetidae</taxon>
        <taxon>Adineta</taxon>
    </lineage>
</organism>
<name>A0A819EQP9_9BILA</name>
<sequence>MLEDNEYNDDDDEPEEPATVLKKQKYTTWLYALFLMVSLYILFYIALIKPQSRTITESYITTDIFNQLYVKYPETLKCSCSNVTLPYETFVSHKITFHPVCSSIFITEKWIKALYFSNASQYGARDFQTIANSQFELLAKFCLLAGQIVQQNRIDIDKNEFVTINLLPEEQVHIQINATIESFKNTASLRIISFLNYFRTNTQADYHISALNTNLIIKASISADSYVGTTSVGNCEKENPFVQAIFYLYPRDSFSIDKRTKLKEYIGFPYIEGFFAGCTPLEGLLNSTLDCLYDIECVQLLIDYFPTPNRLNISLMDSILVAPNQNKTVYDHLLTLFIDEWSININYSKYYDECAPTSCTYTIIDQINFSDAFTLLISIYGGLIILLRLITPFLVNMSMKFSFCSRTSSTDLWSYKISLKRLGQSAKRLNLFKMADDRTENSIKKQKITTYVYLILLTGSLLVLIIFTSLSIENVTVTESNPSLMTYDKLQAMYSSTLKCPCSNTVIRYDKFMTLFPTLHQVCSSGFVHDDFLSILDARGMPTNRYAWIDRASSHFRLLMNLCQLANETIKAAVDRFIMRSTVILNVLNENDFNTQINVTLDQFYQSTIADFRFAVDIQRLFVQIDQPYTGKAPTGTHFYVENLIINKNMAYSVNNQQQSQVSFVFTEIHDVNSAVIKCVCATNVHCQTSAFIYHTKYSDENVIYIIPGIVEGCFVIDSLLYSTLQCLYLDSDCFQILFGLLLDGKRCDIPPLIYNPTLSKYPPKTLVLEIVQKLMLEQWNPLYTYRQFYNSCAPSYCIYSKNIRSKNAMGVITTVVSLIGGLTVALRLITPKLVNFIYWLLTVIKKKKEKQLRQGND</sequence>